<dbReference type="InterPro" id="IPR036421">
    <property type="entry name" value="Fe_dep_repressor_sf"/>
</dbReference>
<dbReference type="SUPFAM" id="SSF47979">
    <property type="entry name" value="Iron-dependent repressor protein, dimerization domain"/>
    <property type="match status" value="1"/>
</dbReference>
<sequence>MGIGVSGEDYLEAILILKKRGGSVRNVELASFMGYAKPSITYAVKELKKHGLVEKTEDGDILLTEVGNRIAVKIYERHCFFHDFLCEAGIDERTAQREACRMEHTVTEESFQKLKERYKDLKNQTKEDVP</sequence>
<dbReference type="SUPFAM" id="SSF46785">
    <property type="entry name" value="Winged helix' DNA-binding domain"/>
    <property type="match status" value="1"/>
</dbReference>
<dbReference type="GO" id="GO:0003700">
    <property type="term" value="F:DNA-binding transcription factor activity"/>
    <property type="evidence" value="ECO:0007669"/>
    <property type="project" value="InterPro"/>
</dbReference>
<dbReference type="Pfam" id="PF01325">
    <property type="entry name" value="Fe_dep_repress"/>
    <property type="match status" value="1"/>
</dbReference>
<accession>A0A4P6LSH2</accession>
<dbReference type="Gene3D" id="1.10.10.10">
    <property type="entry name" value="Winged helix-like DNA-binding domain superfamily/Winged helix DNA-binding domain"/>
    <property type="match status" value="1"/>
</dbReference>
<name>A0A4P6LSH2_9FIRM</name>
<dbReference type="InterPro" id="IPR022689">
    <property type="entry name" value="Iron_dep_repressor"/>
</dbReference>
<dbReference type="InterPro" id="IPR050536">
    <property type="entry name" value="DtxR_MntR_Metal-Reg"/>
</dbReference>
<protein>
    <submittedName>
        <fullName evidence="6">Transcriptional regulator MntR</fullName>
    </submittedName>
</protein>
<evidence type="ECO:0000256" key="4">
    <source>
        <dbReference type="ARBA" id="ARBA00023163"/>
    </source>
</evidence>
<keyword evidence="2" id="KW-0805">Transcription regulation</keyword>
<dbReference type="EMBL" id="CP035945">
    <property type="protein sequence ID" value="QBE95144.1"/>
    <property type="molecule type" value="Genomic_DNA"/>
</dbReference>
<dbReference type="InterPro" id="IPR036390">
    <property type="entry name" value="WH_DNA-bd_sf"/>
</dbReference>
<feature type="domain" description="HTH dtxR-type" evidence="5">
    <location>
        <begin position="1"/>
        <end position="64"/>
    </location>
</feature>
<organism evidence="6 7">
    <name type="scientific">Blautia producta</name>
    <dbReference type="NCBI Taxonomy" id="33035"/>
    <lineage>
        <taxon>Bacteria</taxon>
        <taxon>Bacillati</taxon>
        <taxon>Bacillota</taxon>
        <taxon>Clostridia</taxon>
        <taxon>Lachnospirales</taxon>
        <taxon>Lachnospiraceae</taxon>
        <taxon>Blautia</taxon>
    </lineage>
</organism>
<gene>
    <name evidence="6" type="primary">mntR_1</name>
    <name evidence="6" type="ORF">PMF13cell1_00647</name>
</gene>
<dbReference type="PROSITE" id="PS50944">
    <property type="entry name" value="HTH_DTXR"/>
    <property type="match status" value="1"/>
</dbReference>
<dbReference type="PANTHER" id="PTHR33238:SF7">
    <property type="entry name" value="IRON-DEPENDENT TRANSCRIPTIONAL REGULATOR"/>
    <property type="match status" value="1"/>
</dbReference>
<dbReference type="GO" id="GO:0046914">
    <property type="term" value="F:transition metal ion binding"/>
    <property type="evidence" value="ECO:0007669"/>
    <property type="project" value="InterPro"/>
</dbReference>
<dbReference type="Pfam" id="PF02742">
    <property type="entry name" value="Fe_dep_repr_C"/>
    <property type="match status" value="1"/>
</dbReference>
<dbReference type="PANTHER" id="PTHR33238">
    <property type="entry name" value="IRON (METAL) DEPENDENT REPRESSOR, DTXR FAMILY"/>
    <property type="match status" value="1"/>
</dbReference>
<evidence type="ECO:0000256" key="3">
    <source>
        <dbReference type="ARBA" id="ARBA00023125"/>
    </source>
</evidence>
<dbReference type="SMART" id="SM00529">
    <property type="entry name" value="HTH_DTXR"/>
    <property type="match status" value="1"/>
</dbReference>
<dbReference type="AlphaFoldDB" id="A0A4P6LSH2"/>
<dbReference type="RefSeq" id="WP_130179779.1">
    <property type="nucleotide sequence ID" value="NZ_CP035945.1"/>
</dbReference>
<evidence type="ECO:0000256" key="1">
    <source>
        <dbReference type="ARBA" id="ARBA00007871"/>
    </source>
</evidence>
<dbReference type="Proteomes" id="UP000289794">
    <property type="component" value="Chromosome"/>
</dbReference>
<keyword evidence="3" id="KW-0238">DNA-binding</keyword>
<proteinExistence type="inferred from homology"/>
<evidence type="ECO:0000259" key="5">
    <source>
        <dbReference type="PROSITE" id="PS50944"/>
    </source>
</evidence>
<evidence type="ECO:0000313" key="6">
    <source>
        <dbReference type="EMBL" id="QBE95144.1"/>
    </source>
</evidence>
<dbReference type="GO" id="GO:0003677">
    <property type="term" value="F:DNA binding"/>
    <property type="evidence" value="ECO:0007669"/>
    <property type="project" value="UniProtKB-KW"/>
</dbReference>
<reference evidence="6 7" key="1">
    <citation type="submission" date="2019-01" db="EMBL/GenBank/DDBJ databases">
        <title>PMF-metabolizing Aryl O-demethylase.</title>
        <authorList>
            <person name="Kim M."/>
        </authorList>
    </citation>
    <scope>NUCLEOTIDE SEQUENCE [LARGE SCALE GENOMIC DNA]</scope>
    <source>
        <strain evidence="6 7">PMF1</strain>
    </source>
</reference>
<dbReference type="KEGG" id="bpro:PMF13cell1_00647"/>
<dbReference type="GO" id="GO:0046983">
    <property type="term" value="F:protein dimerization activity"/>
    <property type="evidence" value="ECO:0007669"/>
    <property type="project" value="InterPro"/>
</dbReference>
<dbReference type="InterPro" id="IPR036388">
    <property type="entry name" value="WH-like_DNA-bd_sf"/>
</dbReference>
<dbReference type="InterPro" id="IPR001367">
    <property type="entry name" value="Fe_dep_repressor"/>
</dbReference>
<keyword evidence="4" id="KW-0804">Transcription</keyword>
<dbReference type="InterPro" id="IPR022687">
    <property type="entry name" value="HTH_DTXR"/>
</dbReference>
<evidence type="ECO:0000256" key="2">
    <source>
        <dbReference type="ARBA" id="ARBA00023015"/>
    </source>
</evidence>
<comment type="similarity">
    <text evidence="1">Belongs to the DtxR/MntR family.</text>
</comment>
<evidence type="ECO:0000313" key="7">
    <source>
        <dbReference type="Proteomes" id="UP000289794"/>
    </source>
</evidence>
<dbReference type="Gene3D" id="1.10.60.10">
    <property type="entry name" value="Iron dependent repressor, metal binding and dimerisation domain"/>
    <property type="match status" value="1"/>
</dbReference>